<evidence type="ECO:0000313" key="5">
    <source>
        <dbReference type="Proteomes" id="UP000054485"/>
    </source>
</evidence>
<evidence type="ECO:0000259" key="3">
    <source>
        <dbReference type="PROSITE" id="PS52004"/>
    </source>
</evidence>
<reference evidence="5" key="2">
    <citation type="submission" date="2015-01" db="EMBL/GenBank/DDBJ databases">
        <title>Evolutionary Origins and Diversification of the Mycorrhizal Mutualists.</title>
        <authorList>
            <consortium name="DOE Joint Genome Institute"/>
            <consortium name="Mycorrhizal Genomics Consortium"/>
            <person name="Kohler A."/>
            <person name="Kuo A."/>
            <person name="Nagy L.G."/>
            <person name="Floudas D."/>
            <person name="Copeland A."/>
            <person name="Barry K.W."/>
            <person name="Cichocki N."/>
            <person name="Veneault-Fourrey C."/>
            <person name="LaButti K."/>
            <person name="Lindquist E.A."/>
            <person name="Lipzen A."/>
            <person name="Lundell T."/>
            <person name="Morin E."/>
            <person name="Murat C."/>
            <person name="Riley R."/>
            <person name="Ohm R."/>
            <person name="Sun H."/>
            <person name="Tunlid A."/>
            <person name="Henrissat B."/>
            <person name="Grigoriev I.V."/>
            <person name="Hibbett D.S."/>
            <person name="Martin F."/>
        </authorList>
    </citation>
    <scope>NUCLEOTIDE SEQUENCE [LARGE SCALE GENOMIC DNA]</scope>
    <source>
        <strain evidence="5">UH-Slu-Lm8-n1</strain>
    </source>
</reference>
<keyword evidence="2" id="KW-0597">Phosphoprotein</keyword>
<dbReference type="Pfam" id="PF00109">
    <property type="entry name" value="ketoacyl-synt"/>
    <property type="match status" value="1"/>
</dbReference>
<dbReference type="OrthoDB" id="329835at2759"/>
<dbReference type="AlphaFoldDB" id="A0A0D0ANZ4"/>
<evidence type="ECO:0000256" key="2">
    <source>
        <dbReference type="ARBA" id="ARBA00022553"/>
    </source>
</evidence>
<dbReference type="InterPro" id="IPR050091">
    <property type="entry name" value="PKS_NRPS_Biosynth_Enz"/>
</dbReference>
<organism evidence="4 5">
    <name type="scientific">Suillus luteus UH-Slu-Lm8-n1</name>
    <dbReference type="NCBI Taxonomy" id="930992"/>
    <lineage>
        <taxon>Eukaryota</taxon>
        <taxon>Fungi</taxon>
        <taxon>Dikarya</taxon>
        <taxon>Basidiomycota</taxon>
        <taxon>Agaricomycotina</taxon>
        <taxon>Agaricomycetes</taxon>
        <taxon>Agaricomycetidae</taxon>
        <taxon>Boletales</taxon>
        <taxon>Suillineae</taxon>
        <taxon>Suillaceae</taxon>
        <taxon>Suillus</taxon>
    </lineage>
</organism>
<dbReference type="GO" id="GO:0006633">
    <property type="term" value="P:fatty acid biosynthetic process"/>
    <property type="evidence" value="ECO:0007669"/>
    <property type="project" value="TreeGrafter"/>
</dbReference>
<keyword evidence="5" id="KW-1185">Reference proteome</keyword>
<evidence type="ECO:0000313" key="4">
    <source>
        <dbReference type="EMBL" id="KIK33718.1"/>
    </source>
</evidence>
<protein>
    <recommendedName>
        <fullName evidence="3">Ketosynthase family 3 (KS3) domain-containing protein</fullName>
    </recommendedName>
</protein>
<dbReference type="PANTHER" id="PTHR43775:SF37">
    <property type="entry name" value="SI:DKEY-61P9.11"/>
    <property type="match status" value="1"/>
</dbReference>
<proteinExistence type="predicted"/>
<dbReference type="PANTHER" id="PTHR43775">
    <property type="entry name" value="FATTY ACID SYNTHASE"/>
    <property type="match status" value="1"/>
</dbReference>
<name>A0A0D0ANZ4_9AGAM</name>
<dbReference type="EMBL" id="KN835882">
    <property type="protein sequence ID" value="KIK33718.1"/>
    <property type="molecule type" value="Genomic_DNA"/>
</dbReference>
<sequence>MTIDTACSSSIVAIHTACRSLVNGDFTAAIAGEVNIMSSPDMFTGLDHGRFLSPTGQCKSFDASADGYS</sequence>
<dbReference type="Gene3D" id="3.40.47.10">
    <property type="match status" value="1"/>
</dbReference>
<dbReference type="PROSITE" id="PS52004">
    <property type="entry name" value="KS3_2"/>
    <property type="match status" value="1"/>
</dbReference>
<dbReference type="STRING" id="930992.A0A0D0ANZ4"/>
<feature type="domain" description="Ketosynthase family 3 (KS3)" evidence="3">
    <location>
        <begin position="1"/>
        <end position="69"/>
    </location>
</feature>
<dbReference type="InterPro" id="IPR014030">
    <property type="entry name" value="Ketoacyl_synth_N"/>
</dbReference>
<dbReference type="GO" id="GO:0004312">
    <property type="term" value="F:fatty acid synthase activity"/>
    <property type="evidence" value="ECO:0007669"/>
    <property type="project" value="TreeGrafter"/>
</dbReference>
<dbReference type="SUPFAM" id="SSF53901">
    <property type="entry name" value="Thiolase-like"/>
    <property type="match status" value="1"/>
</dbReference>
<dbReference type="InParanoid" id="A0A0D0ANZ4"/>
<reference evidence="4 5" key="1">
    <citation type="submission" date="2014-04" db="EMBL/GenBank/DDBJ databases">
        <authorList>
            <consortium name="DOE Joint Genome Institute"/>
            <person name="Kuo A."/>
            <person name="Ruytinx J."/>
            <person name="Rineau F."/>
            <person name="Colpaert J."/>
            <person name="Kohler A."/>
            <person name="Nagy L.G."/>
            <person name="Floudas D."/>
            <person name="Copeland A."/>
            <person name="Barry K.W."/>
            <person name="Cichocki N."/>
            <person name="Veneault-Fourrey C."/>
            <person name="LaButti K."/>
            <person name="Lindquist E.A."/>
            <person name="Lipzen A."/>
            <person name="Lundell T."/>
            <person name="Morin E."/>
            <person name="Murat C."/>
            <person name="Sun H."/>
            <person name="Tunlid A."/>
            <person name="Henrissat B."/>
            <person name="Grigoriev I.V."/>
            <person name="Hibbett D.S."/>
            <person name="Martin F."/>
            <person name="Nordberg H.P."/>
            <person name="Cantor M.N."/>
            <person name="Hua S.X."/>
        </authorList>
    </citation>
    <scope>NUCLEOTIDE SEQUENCE [LARGE SCALE GENOMIC DNA]</scope>
    <source>
        <strain evidence="4 5">UH-Slu-Lm8-n1</strain>
    </source>
</reference>
<dbReference type="Proteomes" id="UP000054485">
    <property type="component" value="Unassembled WGS sequence"/>
</dbReference>
<dbReference type="InterPro" id="IPR020841">
    <property type="entry name" value="PKS_Beta-ketoAc_synthase_dom"/>
</dbReference>
<dbReference type="InterPro" id="IPR016039">
    <property type="entry name" value="Thiolase-like"/>
</dbReference>
<gene>
    <name evidence="4" type="ORF">CY34DRAFT_789514</name>
</gene>
<keyword evidence="1" id="KW-0596">Phosphopantetheine</keyword>
<accession>A0A0D0ANZ4</accession>
<dbReference type="HOGENOM" id="CLU_2777637_0_0_1"/>
<dbReference type="GO" id="GO:0044550">
    <property type="term" value="P:secondary metabolite biosynthetic process"/>
    <property type="evidence" value="ECO:0007669"/>
    <property type="project" value="TreeGrafter"/>
</dbReference>
<evidence type="ECO:0000256" key="1">
    <source>
        <dbReference type="ARBA" id="ARBA00022450"/>
    </source>
</evidence>